<dbReference type="PANTHER" id="PTHR13318">
    <property type="entry name" value="PARTNER OF PAIRED, ISOFORM B-RELATED"/>
    <property type="match status" value="1"/>
</dbReference>
<dbReference type="SMART" id="SM00367">
    <property type="entry name" value="LRR_CC"/>
    <property type="match status" value="6"/>
</dbReference>
<feature type="compositionally biased region" description="Polar residues" evidence="1">
    <location>
        <begin position="189"/>
        <end position="213"/>
    </location>
</feature>
<name>A0AAD2FUV5_9STRA</name>
<evidence type="ECO:0000256" key="1">
    <source>
        <dbReference type="SAM" id="MobiDB-lite"/>
    </source>
</evidence>
<evidence type="ECO:0000313" key="3">
    <source>
        <dbReference type="EMBL" id="CAJ1953977.1"/>
    </source>
</evidence>
<dbReference type="GO" id="GO:0031146">
    <property type="term" value="P:SCF-dependent proteasomal ubiquitin-dependent protein catabolic process"/>
    <property type="evidence" value="ECO:0007669"/>
    <property type="project" value="TreeGrafter"/>
</dbReference>
<feature type="region of interest" description="Disordered" evidence="1">
    <location>
        <begin position="189"/>
        <end position="236"/>
    </location>
</feature>
<dbReference type="SUPFAM" id="SSF52047">
    <property type="entry name" value="RNI-like"/>
    <property type="match status" value="1"/>
</dbReference>
<organism evidence="3 4">
    <name type="scientific">Cylindrotheca closterium</name>
    <dbReference type="NCBI Taxonomy" id="2856"/>
    <lineage>
        <taxon>Eukaryota</taxon>
        <taxon>Sar</taxon>
        <taxon>Stramenopiles</taxon>
        <taxon>Ochrophyta</taxon>
        <taxon>Bacillariophyta</taxon>
        <taxon>Bacillariophyceae</taxon>
        <taxon>Bacillariophycidae</taxon>
        <taxon>Bacillariales</taxon>
        <taxon>Bacillariaceae</taxon>
        <taxon>Cylindrotheca</taxon>
    </lineage>
</organism>
<proteinExistence type="predicted"/>
<gene>
    <name evidence="3" type="ORF">CYCCA115_LOCUS14575</name>
</gene>
<dbReference type="InterPro" id="IPR057207">
    <property type="entry name" value="FBXL15_LRR"/>
</dbReference>
<keyword evidence="4" id="KW-1185">Reference proteome</keyword>
<dbReference type="Pfam" id="PF25372">
    <property type="entry name" value="DUF7885"/>
    <property type="match status" value="1"/>
</dbReference>
<protein>
    <recommendedName>
        <fullName evidence="2">F-box/LRR-repeat protein 15-like leucin rich repeat domain-containing protein</fullName>
    </recommendedName>
</protein>
<comment type="caution">
    <text evidence="3">The sequence shown here is derived from an EMBL/GenBank/DDBJ whole genome shotgun (WGS) entry which is preliminary data.</text>
</comment>
<dbReference type="GO" id="GO:0019005">
    <property type="term" value="C:SCF ubiquitin ligase complex"/>
    <property type="evidence" value="ECO:0007669"/>
    <property type="project" value="TreeGrafter"/>
</dbReference>
<dbReference type="AlphaFoldDB" id="A0AAD2FUV5"/>
<feature type="domain" description="F-box/LRR-repeat protein 15-like leucin rich repeat" evidence="2">
    <location>
        <begin position="466"/>
        <end position="584"/>
    </location>
</feature>
<evidence type="ECO:0000313" key="4">
    <source>
        <dbReference type="Proteomes" id="UP001295423"/>
    </source>
</evidence>
<dbReference type="EMBL" id="CAKOGP040001847">
    <property type="protein sequence ID" value="CAJ1953977.1"/>
    <property type="molecule type" value="Genomic_DNA"/>
</dbReference>
<dbReference type="InterPro" id="IPR006553">
    <property type="entry name" value="Leu-rich_rpt_Cys-con_subtyp"/>
</dbReference>
<evidence type="ECO:0000259" key="2">
    <source>
        <dbReference type="Pfam" id="PF25372"/>
    </source>
</evidence>
<accession>A0AAD2FUV5</accession>
<reference evidence="3" key="1">
    <citation type="submission" date="2023-08" db="EMBL/GenBank/DDBJ databases">
        <authorList>
            <person name="Audoor S."/>
            <person name="Bilcke G."/>
        </authorList>
    </citation>
    <scope>NUCLEOTIDE SEQUENCE</scope>
</reference>
<dbReference type="Gene3D" id="3.80.10.10">
    <property type="entry name" value="Ribonuclease Inhibitor"/>
    <property type="match status" value="2"/>
</dbReference>
<dbReference type="InterPro" id="IPR032675">
    <property type="entry name" value="LRR_dom_sf"/>
</dbReference>
<dbReference type="Proteomes" id="UP001295423">
    <property type="component" value="Unassembled WGS sequence"/>
</dbReference>
<sequence>MSGDAGGNDNNKNVTTIKIISATYGPCEGLQLSTGESTSDFKASFPHTRDVSLFLQALLLIHAATQAGEAATSLVDENAGVISDRKRSYGAAFSKTKKPPPAANTAQPNMNLGAIETVTTATPFVFLLGNGGKLAMMNAIFGDPCPGTSKRLKVHYLVCENAVTEIHHDTFAEHEQVFLRQRLRLFQSSDSQLQEDQPSTAKNTSSNIKAGNRNQHRATRGTGGTEQPPLNSRDDRIEHTSPLWTLHSDTSEIILPLVLPFLKLSQRVACRLVCNLWKSIVKDWGVATTIDCNDKNIANFSRPFLRGILSHSYSSLKSLVLDGFVCLEKEDLHLSIPHLRKLESLDLSRCRNLDNSTMILLSQHIHSTLQVLYLKGLEKVSDEGVIAICNSCTKLQVLELSYVPITDKAGLSIQHLPQLRALFMRDNYRITDQSIDVITTKCIRLKQLTLWGCIKLRNLQFHRSGDKLVILNLWGCYSLSDDIALSFANMNQLTSLTVSECHRLSDQFVERLVEYVPQLRHLQMRYCKRLTDQGVETLASRLCNLYTLDLSFCTKLTADSLFHLLNVCRDSLSELRLQNCRQLTIGMQFRDTGTRRGLEKVEGSDGRLLANAIRSHHPKHSLSVLDVRGCGSPDSVYRNIIRAHSEQAGEQRKKPFWDKDPFVIALKGLDFEQKVPGFFSRQPRWSNVQRRLLEQMSSPSANSNANV</sequence>